<dbReference type="Proteomes" id="UP000223060">
    <property type="component" value="Chromosome"/>
</dbReference>
<evidence type="ECO:0000313" key="1">
    <source>
        <dbReference type="EMBL" id="AQY50481.1"/>
    </source>
</evidence>
<evidence type="ECO:0008006" key="3">
    <source>
        <dbReference type="Google" id="ProtNLM"/>
    </source>
</evidence>
<proteinExistence type="predicted"/>
<accession>A0A1S7FSR3</accession>
<dbReference type="RefSeq" id="WP_036058578.1">
    <property type="nucleotide sequence ID" value="NZ_CP011102.1"/>
</dbReference>
<dbReference type="AlphaFoldDB" id="A0A1S7FSR3"/>
<evidence type="ECO:0000313" key="2">
    <source>
        <dbReference type="Proteomes" id="UP000223060"/>
    </source>
</evidence>
<sequence length="301" mass="34599">MSKIMYKETRFKPESLALIEKVNHIIADFHQKGYELTLRQVYYQLVASDVIENKERSYKNLGTLISNARLSGLIDWYAIVDRTRFLRGRNYDHSPDDSVNALSNSYKTNPWVGQPNHVEVWVEKDALVDIVGQIANKMDVRFFSCRGYVSQSAMWQAAQRLSNAYKMGKDVTILHLGDHDPSGQDMSRDIEDRLNTFEVYPDVKRIALNMDQIELYNPPPNPTKLTDSRAGEYIKQFGYESWELDALQPEVIDALIRSHVEPLIDTGLMEEVKAECAKDKALLETVAENWGSIVEEYGEER</sequence>
<organism evidence="1 2">
    <name type="scientific">Listeria weihenstephanensis</name>
    <dbReference type="NCBI Taxonomy" id="1006155"/>
    <lineage>
        <taxon>Bacteria</taxon>
        <taxon>Bacillati</taxon>
        <taxon>Bacillota</taxon>
        <taxon>Bacilli</taxon>
        <taxon>Bacillales</taxon>
        <taxon>Listeriaceae</taxon>
        <taxon>Listeria</taxon>
    </lineage>
</organism>
<reference evidence="2" key="1">
    <citation type="submission" date="2015-03" db="EMBL/GenBank/DDBJ databases">
        <authorList>
            <person name="Ferrari E."/>
            <person name="Walter M.C."/>
            <person name="Huptas C."/>
            <person name="Scherer S."/>
            <person name="Mueller-Herbst S."/>
        </authorList>
    </citation>
    <scope>NUCLEOTIDE SEQUENCE [LARGE SCALE GENOMIC DNA]</scope>
    <source>
        <strain evidence="2">LWP01</strain>
    </source>
</reference>
<accession>A0A1S7FYZ0</accession>
<dbReference type="EMBL" id="CP011102">
    <property type="protein sequence ID" value="AQY50481.1"/>
    <property type="molecule type" value="Genomic_DNA"/>
</dbReference>
<gene>
    <name evidence="1" type="ORF">UE46_05195</name>
</gene>
<keyword evidence="2" id="KW-1185">Reference proteome</keyword>
<protein>
    <recommendedName>
        <fullName evidence="3">DUF2399 domain-containing protein</fullName>
    </recommendedName>
</protein>
<name>A0A1S7FSR3_9LIST</name>
<dbReference type="KEGG" id="lwi:UE46_05195"/>